<accession>A0A1W1XZY0</accession>
<gene>
    <name evidence="2" type="ORF">SAMN02745857_03864</name>
</gene>
<evidence type="ECO:0000256" key="1">
    <source>
        <dbReference type="SAM" id="MobiDB-lite"/>
    </source>
</evidence>
<feature type="region of interest" description="Disordered" evidence="1">
    <location>
        <begin position="26"/>
        <end position="58"/>
    </location>
</feature>
<dbReference type="EMBL" id="FWXD01000035">
    <property type="protein sequence ID" value="SMC29476.1"/>
    <property type="molecule type" value="Genomic_DNA"/>
</dbReference>
<dbReference type="Proteomes" id="UP000192761">
    <property type="component" value="Unassembled WGS sequence"/>
</dbReference>
<evidence type="ECO:0000313" key="3">
    <source>
        <dbReference type="Proteomes" id="UP000192761"/>
    </source>
</evidence>
<name>A0A1W1XZY0_9NEIS</name>
<reference evidence="2 3" key="1">
    <citation type="submission" date="2017-04" db="EMBL/GenBank/DDBJ databases">
        <authorList>
            <person name="Afonso C.L."/>
            <person name="Miller P.J."/>
            <person name="Scott M.A."/>
            <person name="Spackman E."/>
            <person name="Goraichik I."/>
            <person name="Dimitrov K.M."/>
            <person name="Suarez D.L."/>
            <person name="Swayne D.E."/>
        </authorList>
    </citation>
    <scope>NUCLEOTIDE SEQUENCE [LARGE SCALE GENOMIC DNA]</scope>
    <source>
        <strain evidence="2 3">DSM 23236</strain>
    </source>
</reference>
<organism evidence="2 3">
    <name type="scientific">Andreprevotia lacus DSM 23236</name>
    <dbReference type="NCBI Taxonomy" id="1121001"/>
    <lineage>
        <taxon>Bacteria</taxon>
        <taxon>Pseudomonadati</taxon>
        <taxon>Pseudomonadota</taxon>
        <taxon>Betaproteobacteria</taxon>
        <taxon>Neisseriales</taxon>
        <taxon>Chitinibacteraceae</taxon>
        <taxon>Andreprevotia</taxon>
    </lineage>
</organism>
<evidence type="ECO:0000313" key="2">
    <source>
        <dbReference type="EMBL" id="SMC29476.1"/>
    </source>
</evidence>
<proteinExistence type="predicted"/>
<dbReference type="RefSeq" id="WP_176217023.1">
    <property type="nucleotide sequence ID" value="NZ_FWXD01000035.1"/>
</dbReference>
<protein>
    <submittedName>
        <fullName evidence="2">Uncharacterized protein</fullName>
    </submittedName>
</protein>
<dbReference type="STRING" id="1121001.SAMN02745857_03864"/>
<keyword evidence="3" id="KW-1185">Reference proteome</keyword>
<dbReference type="AlphaFoldDB" id="A0A1W1XZY0"/>
<sequence>MNARRFTQHAAATQRQRRLQFFHLQQQHAKQVDAPAQRGNDAGITPRPEQTGERHHPQ</sequence>